<keyword evidence="1" id="KW-0732">Signal</keyword>
<sequence length="199" mass="21468">MVRCCVMILLQFNPCQACLTSSVVGRLADGGVLIAPIQPPICTLISDTLCAQMNMASPGFMQVRIVCLHWPDAAHRFPSFPLSLSLFFLPARSRKRHDGVLDAPKRIVAPSSHAATCRCCCTTFAYPPCGRRSCYASNVAASCPRALVLAWIPVMAMTCNDPKSWHFAEETFVGCSHVKLVLCGNGVLSVGPIAPFLQG</sequence>
<dbReference type="EMBL" id="JAGPNK010000013">
    <property type="protein sequence ID" value="KAH7309606.1"/>
    <property type="molecule type" value="Genomic_DNA"/>
</dbReference>
<evidence type="ECO:0000313" key="3">
    <source>
        <dbReference type="Proteomes" id="UP000813444"/>
    </source>
</evidence>
<evidence type="ECO:0000313" key="2">
    <source>
        <dbReference type="EMBL" id="KAH7309606.1"/>
    </source>
</evidence>
<evidence type="ECO:0000256" key="1">
    <source>
        <dbReference type="SAM" id="SignalP"/>
    </source>
</evidence>
<name>A0A8K0SE70_9HYPO</name>
<comment type="caution">
    <text evidence="2">The sequence shown here is derived from an EMBL/GenBank/DDBJ whole genome shotgun (WGS) entry which is preliminary data.</text>
</comment>
<dbReference type="AlphaFoldDB" id="A0A8K0SE70"/>
<keyword evidence="3" id="KW-1185">Reference proteome</keyword>
<dbReference type="Proteomes" id="UP000813444">
    <property type="component" value="Unassembled WGS sequence"/>
</dbReference>
<feature type="chain" id="PRO_5035420946" description="Secreted protein" evidence="1">
    <location>
        <begin position="18"/>
        <end position="199"/>
    </location>
</feature>
<gene>
    <name evidence="2" type="ORF">B0I35DRAFT_84295</name>
</gene>
<organism evidence="2 3">
    <name type="scientific">Stachybotrys elegans</name>
    <dbReference type="NCBI Taxonomy" id="80388"/>
    <lineage>
        <taxon>Eukaryota</taxon>
        <taxon>Fungi</taxon>
        <taxon>Dikarya</taxon>
        <taxon>Ascomycota</taxon>
        <taxon>Pezizomycotina</taxon>
        <taxon>Sordariomycetes</taxon>
        <taxon>Hypocreomycetidae</taxon>
        <taxon>Hypocreales</taxon>
        <taxon>Stachybotryaceae</taxon>
        <taxon>Stachybotrys</taxon>
    </lineage>
</organism>
<accession>A0A8K0SE70</accession>
<feature type="signal peptide" evidence="1">
    <location>
        <begin position="1"/>
        <end position="17"/>
    </location>
</feature>
<proteinExistence type="predicted"/>
<evidence type="ECO:0008006" key="4">
    <source>
        <dbReference type="Google" id="ProtNLM"/>
    </source>
</evidence>
<protein>
    <recommendedName>
        <fullName evidence="4">Secreted protein</fullName>
    </recommendedName>
</protein>
<reference evidence="2" key="1">
    <citation type="journal article" date="2021" name="Nat. Commun.">
        <title>Genetic determinants of endophytism in the Arabidopsis root mycobiome.</title>
        <authorList>
            <person name="Mesny F."/>
            <person name="Miyauchi S."/>
            <person name="Thiergart T."/>
            <person name="Pickel B."/>
            <person name="Atanasova L."/>
            <person name="Karlsson M."/>
            <person name="Huettel B."/>
            <person name="Barry K.W."/>
            <person name="Haridas S."/>
            <person name="Chen C."/>
            <person name="Bauer D."/>
            <person name="Andreopoulos W."/>
            <person name="Pangilinan J."/>
            <person name="LaButti K."/>
            <person name="Riley R."/>
            <person name="Lipzen A."/>
            <person name="Clum A."/>
            <person name="Drula E."/>
            <person name="Henrissat B."/>
            <person name="Kohler A."/>
            <person name="Grigoriev I.V."/>
            <person name="Martin F.M."/>
            <person name="Hacquard S."/>
        </authorList>
    </citation>
    <scope>NUCLEOTIDE SEQUENCE</scope>
    <source>
        <strain evidence="2">MPI-CAGE-CH-0235</strain>
    </source>
</reference>